<evidence type="ECO:0000313" key="1">
    <source>
        <dbReference type="EMBL" id="KXZ57551.1"/>
    </source>
</evidence>
<dbReference type="STRING" id="36807.Mlaev_02740"/>
<protein>
    <submittedName>
        <fullName evidence="1">Uncharacterized protein</fullName>
    </submittedName>
</protein>
<dbReference type="EMBL" id="LRAD01000057">
    <property type="protein sequence ID" value="KXZ57551.1"/>
    <property type="molecule type" value="Genomic_DNA"/>
</dbReference>
<comment type="caution">
    <text evidence="1">The sequence shown here is derived from an EMBL/GenBank/DDBJ whole genome shotgun (WGS) entry which is preliminary data.</text>
</comment>
<keyword evidence="2" id="KW-1185">Reference proteome</keyword>
<sequence>MRGRVEPLGEQARGGAQPARALASRVIERRRLVRAARRLIVDVGSRIDDRVEVRPFDLALAERIDRCAEPPERHHRVIHPRLDRAVGSADGRGELGGDLAHRQIASLRAS</sequence>
<dbReference type="AlphaFoldDB" id="A0A150H679"/>
<accession>A0A150H679</accession>
<evidence type="ECO:0000313" key="2">
    <source>
        <dbReference type="Proteomes" id="UP000075357"/>
    </source>
</evidence>
<dbReference type="Proteomes" id="UP000075357">
    <property type="component" value="Unassembled WGS sequence"/>
</dbReference>
<organism evidence="1 2">
    <name type="scientific">Microbacterium laevaniformans</name>
    <dbReference type="NCBI Taxonomy" id="36807"/>
    <lineage>
        <taxon>Bacteria</taxon>
        <taxon>Bacillati</taxon>
        <taxon>Actinomycetota</taxon>
        <taxon>Actinomycetes</taxon>
        <taxon>Micrococcales</taxon>
        <taxon>Microbacteriaceae</taxon>
        <taxon>Microbacterium</taxon>
    </lineage>
</organism>
<gene>
    <name evidence="1" type="ORF">Mlaev_02740</name>
</gene>
<proteinExistence type="predicted"/>
<reference evidence="1 2" key="1">
    <citation type="submission" date="2016-01" db="EMBL/GenBank/DDBJ databases">
        <title>Draft genome sequences of Microbacterium laevaniformans LCDC 91-0039 and the type strain of Microbacterium hominis LCDC 84-209.</title>
        <authorList>
            <person name="Bernier A.-M."/>
            <person name="Bernard K."/>
        </authorList>
    </citation>
    <scope>NUCLEOTIDE SEQUENCE [LARGE SCALE GENOMIC DNA]</scope>
    <source>
        <strain evidence="1 2">LCDC 91-0039</strain>
    </source>
</reference>
<name>A0A150H679_9MICO</name>
<dbReference type="PATRIC" id="fig|36807.3.peg.2791"/>